<evidence type="ECO:0000256" key="3">
    <source>
        <dbReference type="ARBA" id="ARBA00029754"/>
    </source>
</evidence>
<evidence type="ECO:0000259" key="9">
    <source>
        <dbReference type="PROSITE" id="PS51831"/>
    </source>
</evidence>
<dbReference type="InterPro" id="IPR007685">
    <property type="entry name" value="RelA_SpoT"/>
</dbReference>
<organism evidence="10 11">
    <name type="scientific">Henriciella marina</name>
    <dbReference type="NCBI Taxonomy" id="453851"/>
    <lineage>
        <taxon>Bacteria</taxon>
        <taxon>Pseudomonadati</taxon>
        <taxon>Pseudomonadota</taxon>
        <taxon>Alphaproteobacteria</taxon>
        <taxon>Hyphomonadales</taxon>
        <taxon>Hyphomonadaceae</taxon>
        <taxon>Henriciella</taxon>
    </lineage>
</organism>
<dbReference type="InterPro" id="IPR045600">
    <property type="entry name" value="RelA/SpoT_AH_RIS"/>
</dbReference>
<evidence type="ECO:0000256" key="1">
    <source>
        <dbReference type="ARBA" id="ARBA00013251"/>
    </source>
</evidence>
<comment type="similarity">
    <text evidence="6">Belongs to the relA/spoT family.</text>
</comment>
<comment type="caution">
    <text evidence="10">The sequence shown here is derived from an EMBL/GenBank/DDBJ whole genome shotgun (WGS) entry which is preliminary data.</text>
</comment>
<dbReference type="SMART" id="SM00954">
    <property type="entry name" value="RelA_SpoT"/>
    <property type="match status" value="1"/>
</dbReference>
<dbReference type="InterPro" id="IPR003607">
    <property type="entry name" value="HD/PDEase_dom"/>
</dbReference>
<dbReference type="EC" id="2.7.6.5" evidence="1"/>
<evidence type="ECO:0000256" key="2">
    <source>
        <dbReference type="ARBA" id="ARBA00014315"/>
    </source>
</evidence>
<proteinExistence type="inferred from homology"/>
<dbReference type="InterPro" id="IPR045865">
    <property type="entry name" value="ACT-like_dom_sf"/>
</dbReference>
<dbReference type="InterPro" id="IPR012676">
    <property type="entry name" value="TGS-like"/>
</dbReference>
<dbReference type="InterPro" id="IPR006674">
    <property type="entry name" value="HD_domain"/>
</dbReference>
<dbReference type="PANTHER" id="PTHR21262">
    <property type="entry name" value="GUANOSINE-3',5'-BIS DIPHOSPHATE 3'-PYROPHOSPHOHYDROLASE"/>
    <property type="match status" value="1"/>
</dbReference>
<dbReference type="InterPro" id="IPR004095">
    <property type="entry name" value="TGS"/>
</dbReference>
<comment type="function">
    <text evidence="6">In eubacteria ppGpp (guanosine 3'-diphosphate 5'-diphosphate) is a mediator of the stringent response that coordinates a variety of cellular activities in response to changes in nutritional abundance.</text>
</comment>
<evidence type="ECO:0000256" key="7">
    <source>
        <dbReference type="SAM" id="MobiDB-lite"/>
    </source>
</evidence>
<gene>
    <name evidence="10" type="ORF">O4G74_06915</name>
</gene>
<dbReference type="NCBIfam" id="TIGR00691">
    <property type="entry name" value="spoT_relA"/>
    <property type="match status" value="1"/>
</dbReference>
<evidence type="ECO:0000256" key="5">
    <source>
        <dbReference type="ARBA" id="ARBA00048244"/>
    </source>
</evidence>
<dbReference type="CDD" id="cd00077">
    <property type="entry name" value="HDc"/>
    <property type="match status" value="1"/>
</dbReference>
<dbReference type="SUPFAM" id="SSF109604">
    <property type="entry name" value="HD-domain/PDEase-like"/>
    <property type="match status" value="1"/>
</dbReference>
<dbReference type="PANTHER" id="PTHR21262:SF36">
    <property type="entry name" value="BIFUNCTIONAL (P)PPGPP SYNTHASE_HYDROLASE SPOT"/>
    <property type="match status" value="1"/>
</dbReference>
<dbReference type="EMBL" id="JAPWGW010000002">
    <property type="protein sequence ID" value="MCZ4297785.1"/>
    <property type="molecule type" value="Genomic_DNA"/>
</dbReference>
<accession>A0ABT4LTX8</accession>
<dbReference type="SUPFAM" id="SSF55021">
    <property type="entry name" value="ACT-like"/>
    <property type="match status" value="1"/>
</dbReference>
<dbReference type="InterPro" id="IPR012675">
    <property type="entry name" value="Beta-grasp_dom_sf"/>
</dbReference>
<dbReference type="Gene3D" id="3.30.460.10">
    <property type="entry name" value="Beta Polymerase, domain 2"/>
    <property type="match status" value="1"/>
</dbReference>
<evidence type="ECO:0000313" key="10">
    <source>
        <dbReference type="EMBL" id="MCZ4297785.1"/>
    </source>
</evidence>
<dbReference type="Gene3D" id="3.30.70.260">
    <property type="match status" value="1"/>
</dbReference>
<dbReference type="InterPro" id="IPR004811">
    <property type="entry name" value="RelA/Spo_fam"/>
</dbReference>
<dbReference type="CDD" id="cd01668">
    <property type="entry name" value="TGS_RSH"/>
    <property type="match status" value="1"/>
</dbReference>
<feature type="domain" description="HD" evidence="9">
    <location>
        <begin position="71"/>
        <end position="170"/>
    </location>
</feature>
<comment type="catalytic activity">
    <reaction evidence="5">
        <text>GTP + ATP = guanosine 3'-diphosphate 5'-triphosphate + AMP</text>
        <dbReference type="Rhea" id="RHEA:22088"/>
        <dbReference type="ChEBI" id="CHEBI:30616"/>
        <dbReference type="ChEBI" id="CHEBI:37565"/>
        <dbReference type="ChEBI" id="CHEBI:142410"/>
        <dbReference type="ChEBI" id="CHEBI:456215"/>
        <dbReference type="EC" id="2.7.6.5"/>
    </reaction>
</comment>
<evidence type="ECO:0000313" key="11">
    <source>
        <dbReference type="Proteomes" id="UP001083770"/>
    </source>
</evidence>
<dbReference type="InterPro" id="IPR033655">
    <property type="entry name" value="TGS_RelA/SpoT"/>
</dbReference>
<reference evidence="10" key="1">
    <citation type="submission" date="2022-12" db="EMBL/GenBank/DDBJ databases">
        <title>Bacterial isolates from different developmental stages of Nematostella vectensis.</title>
        <authorList>
            <person name="Fraune S."/>
        </authorList>
    </citation>
    <scope>NUCLEOTIDE SEQUENCE</scope>
    <source>
        <strain evidence="10">G21632-S1</strain>
    </source>
</reference>
<dbReference type="InterPro" id="IPR043519">
    <property type="entry name" value="NT_sf"/>
</dbReference>
<dbReference type="SUPFAM" id="SSF81271">
    <property type="entry name" value="TGS-like"/>
    <property type="match status" value="1"/>
</dbReference>
<evidence type="ECO:0000259" key="8">
    <source>
        <dbReference type="PROSITE" id="PS51671"/>
    </source>
</evidence>
<dbReference type="SMART" id="SM00471">
    <property type="entry name" value="HDc"/>
    <property type="match status" value="1"/>
</dbReference>
<dbReference type="Pfam" id="PF04607">
    <property type="entry name" value="RelA_SpoT"/>
    <property type="match status" value="1"/>
</dbReference>
<evidence type="ECO:0000256" key="4">
    <source>
        <dbReference type="ARBA" id="ARBA00032407"/>
    </source>
</evidence>
<dbReference type="Gene3D" id="1.10.3210.10">
    <property type="entry name" value="Hypothetical protein af1432"/>
    <property type="match status" value="1"/>
</dbReference>
<evidence type="ECO:0000256" key="6">
    <source>
        <dbReference type="RuleBase" id="RU003847"/>
    </source>
</evidence>
<dbReference type="CDD" id="cd05399">
    <property type="entry name" value="NT_Rel-Spo_like"/>
    <property type="match status" value="1"/>
</dbReference>
<dbReference type="PROSITE" id="PS51671">
    <property type="entry name" value="ACT"/>
    <property type="match status" value="1"/>
</dbReference>
<dbReference type="Gene3D" id="3.10.20.30">
    <property type="match status" value="1"/>
</dbReference>
<dbReference type="Pfam" id="PF19296">
    <property type="entry name" value="RelA_AH_RIS"/>
    <property type="match status" value="1"/>
</dbReference>
<sequence>MSSAAATHIDRSPPNMERRDAGARAVIPTRDDLIDAVRAYYPEVDSRRLGEAYDFAKEKHGEQLRKSGDPYYSHPVQVAMLIAGIQLDQCTIMAGLLHDTVEDCDVSLDEIETRFGSDVAELVDGVTKLGKLDYKSEQSKQAENFQKFILATVNDIRVLLVKLADRLHNMRTLHFIPKEESRRRIAGETLEIYAPLARRVGLYQVASELEDLGFHHVNPEARASIVAKLEELMSENADDLERIRFAIKQVVAEQGLTARVKGRRKQPYSIWRKLERKSISFRDVADIFGFRVIVRETGECYQLLGAFHTVWACLPDRFRDFISVPKPNGYASIHTTVRASGNRLVELQIRTEEMDRTAEHGVAAHWTYKNSEYGFDIESSKAAGLDPSVNLRAFGELLADGAEPDEFLEHAKLEMYREHVFVFTPKGRLIILPKGAMPLDFAYAVHTAVGDTCDGAKINGVDRTLRTQLKNGDVVEILRRSDSRPTVGWEALTVTGRARSAIRRLIRGREQIEFVRLGRALMDRDLRRAGIEPLEIDMVRVARRADFETAEDLAEAIGRGRYDTSDFIRAAFPGHEPIQANAHDRTLIDDQHASQMIAGEDLTPGVTLHLGECCHPIPGDRIIGLREPEKGLVVHTIFCRQVAAFEDRPDLWVDLRWNELAKQGVVAVGRISVQAVNKPGVMALQCSAVAQAGGNITRVETGERAADFLQLVFDIEVEDLRHLEHIRAALRALAVVESVERIEETTN</sequence>
<dbReference type="Pfam" id="PF13328">
    <property type="entry name" value="HD_4"/>
    <property type="match status" value="1"/>
</dbReference>
<keyword evidence="11" id="KW-1185">Reference proteome</keyword>
<dbReference type="InterPro" id="IPR002912">
    <property type="entry name" value="ACT_dom"/>
</dbReference>
<feature type="domain" description="ACT" evidence="8">
    <location>
        <begin position="670"/>
        <end position="744"/>
    </location>
</feature>
<dbReference type="Pfam" id="PF13291">
    <property type="entry name" value="ACT_4"/>
    <property type="match status" value="1"/>
</dbReference>
<dbReference type="SUPFAM" id="SSF81301">
    <property type="entry name" value="Nucleotidyltransferase"/>
    <property type="match status" value="1"/>
</dbReference>
<protein>
    <recommendedName>
        <fullName evidence="2">GTP pyrophosphokinase rsh</fullName>
        <ecNumber evidence="1">2.7.6.5</ecNumber>
    </recommendedName>
    <alternativeName>
        <fullName evidence="4">(p)ppGpp synthase</fullName>
    </alternativeName>
    <alternativeName>
        <fullName evidence="3">ATP:GTP 3'-pyrophosphotransferase</fullName>
    </alternativeName>
</protein>
<dbReference type="Proteomes" id="UP001083770">
    <property type="component" value="Unassembled WGS sequence"/>
</dbReference>
<dbReference type="CDD" id="cd04876">
    <property type="entry name" value="ACT_RelA-SpoT"/>
    <property type="match status" value="1"/>
</dbReference>
<dbReference type="PROSITE" id="PS51831">
    <property type="entry name" value="HD"/>
    <property type="match status" value="1"/>
</dbReference>
<feature type="region of interest" description="Disordered" evidence="7">
    <location>
        <begin position="1"/>
        <end position="22"/>
    </location>
</feature>
<dbReference type="Pfam" id="PF02824">
    <property type="entry name" value="TGS"/>
    <property type="match status" value="1"/>
</dbReference>
<feature type="compositionally biased region" description="Basic and acidic residues" evidence="7">
    <location>
        <begin position="8"/>
        <end position="22"/>
    </location>
</feature>
<dbReference type="RefSeq" id="WP_269401908.1">
    <property type="nucleotide sequence ID" value="NZ_JAPWGW010000002.1"/>
</dbReference>
<name>A0ABT4LTX8_9PROT</name>